<protein>
    <submittedName>
        <fullName evidence="8">Fructose facilitator</fullName>
    </submittedName>
</protein>
<feature type="transmembrane region" description="Helical" evidence="6">
    <location>
        <begin position="182"/>
        <end position="203"/>
    </location>
</feature>
<evidence type="ECO:0000256" key="1">
    <source>
        <dbReference type="ARBA" id="ARBA00004141"/>
    </source>
</evidence>
<dbReference type="InterPro" id="IPR011701">
    <property type="entry name" value="MFS"/>
</dbReference>
<dbReference type="InterPro" id="IPR020846">
    <property type="entry name" value="MFS_dom"/>
</dbReference>
<dbReference type="InterPro" id="IPR036259">
    <property type="entry name" value="MFS_trans_sf"/>
</dbReference>
<dbReference type="GO" id="GO:0022857">
    <property type="term" value="F:transmembrane transporter activity"/>
    <property type="evidence" value="ECO:0007669"/>
    <property type="project" value="InterPro"/>
</dbReference>
<dbReference type="AlphaFoldDB" id="A0A0N7IS32"/>
<feature type="transmembrane region" description="Helical" evidence="6">
    <location>
        <begin position="425"/>
        <end position="446"/>
    </location>
</feature>
<evidence type="ECO:0000256" key="2">
    <source>
        <dbReference type="ARBA" id="ARBA00022692"/>
    </source>
</evidence>
<dbReference type="GO" id="GO:0005886">
    <property type="term" value="C:plasma membrane"/>
    <property type="evidence" value="ECO:0007669"/>
    <property type="project" value="TreeGrafter"/>
</dbReference>
<dbReference type="PANTHER" id="PTHR23502:SF45">
    <property type="entry name" value="MAJOR FACILITATOR SUPERFAMILY (MFS) PROFILE DOMAIN-CONTAINING PROTEIN"/>
    <property type="match status" value="1"/>
</dbReference>
<feature type="transmembrane region" description="Helical" evidence="6">
    <location>
        <begin position="89"/>
        <end position="109"/>
    </location>
</feature>
<dbReference type="PANTHER" id="PTHR23502">
    <property type="entry name" value="MAJOR FACILITATOR SUPERFAMILY"/>
    <property type="match status" value="1"/>
</dbReference>
<feature type="region of interest" description="Disordered" evidence="5">
    <location>
        <begin position="531"/>
        <end position="578"/>
    </location>
</feature>
<evidence type="ECO:0000256" key="3">
    <source>
        <dbReference type="ARBA" id="ARBA00022989"/>
    </source>
</evidence>
<proteinExistence type="predicted"/>
<feature type="transmembrane region" description="Helical" evidence="6">
    <location>
        <begin position="494"/>
        <end position="514"/>
    </location>
</feature>
<feature type="transmembrane region" description="Helical" evidence="6">
    <location>
        <begin position="399"/>
        <end position="418"/>
    </location>
</feature>
<feature type="transmembrane region" description="Helical" evidence="6">
    <location>
        <begin position="215"/>
        <end position="236"/>
    </location>
</feature>
<feature type="compositionally biased region" description="Low complexity" evidence="5">
    <location>
        <begin position="548"/>
        <end position="561"/>
    </location>
</feature>
<feature type="domain" description="Major facilitator superfamily (MFS) profile" evidence="7">
    <location>
        <begin position="91"/>
        <end position="521"/>
    </location>
</feature>
<feature type="transmembrane region" description="Helical" evidence="6">
    <location>
        <begin position="155"/>
        <end position="175"/>
    </location>
</feature>
<dbReference type="Pfam" id="PF07690">
    <property type="entry name" value="MFS_1"/>
    <property type="match status" value="1"/>
</dbReference>
<dbReference type="PROSITE" id="PS50850">
    <property type="entry name" value="MFS"/>
    <property type="match status" value="1"/>
</dbReference>
<evidence type="ECO:0000256" key="6">
    <source>
        <dbReference type="SAM" id="Phobius"/>
    </source>
</evidence>
<gene>
    <name evidence="8" type="primary">FFZ1</name>
</gene>
<feature type="transmembrane region" description="Helical" evidence="6">
    <location>
        <begin position="359"/>
        <end position="379"/>
    </location>
</feature>
<dbReference type="FunFam" id="1.20.1250.20:FF:000082">
    <property type="entry name" value="MFS multidrug transporter, putative"/>
    <property type="match status" value="1"/>
</dbReference>
<comment type="subcellular location">
    <subcellularLocation>
        <location evidence="1">Membrane</location>
        <topology evidence="1">Multi-pass membrane protein</topology>
    </subcellularLocation>
</comment>
<organism evidence="8">
    <name type="scientific">Wickerhamiella domercqiae</name>
    <name type="common">Yeast</name>
    <dbReference type="NCBI Taxonomy" id="45788"/>
    <lineage>
        <taxon>Eukaryota</taxon>
        <taxon>Fungi</taxon>
        <taxon>Dikarya</taxon>
        <taxon>Ascomycota</taxon>
        <taxon>Saccharomycotina</taxon>
        <taxon>Dipodascomycetes</taxon>
        <taxon>Dipodascales</taxon>
        <taxon>Trichomonascaceae</taxon>
        <taxon>Wickerhamiella</taxon>
    </lineage>
</organism>
<dbReference type="Gene3D" id="1.20.1250.20">
    <property type="entry name" value="MFS general substrate transporter like domains"/>
    <property type="match status" value="1"/>
</dbReference>
<reference evidence="8" key="1">
    <citation type="journal article" date="2015" name="Mol. Biol. Evol.">
        <title>Stepwise functional evolution in a fungal sugar transporter family.</title>
        <authorList>
            <person name="Goncalves C."/>
            <person name="Coelho M.A."/>
            <person name="Salema-Oom M."/>
            <person name="Goncalves P."/>
        </authorList>
    </citation>
    <scope>NUCLEOTIDE SEQUENCE</scope>
    <source>
        <strain evidence="8">PYCC 3067</strain>
    </source>
</reference>
<evidence type="ECO:0000256" key="5">
    <source>
        <dbReference type="SAM" id="MobiDB-lite"/>
    </source>
</evidence>
<evidence type="ECO:0000313" key="8">
    <source>
        <dbReference type="EMBL" id="ALK02044.1"/>
    </source>
</evidence>
<keyword evidence="4 6" id="KW-0472">Membrane</keyword>
<feature type="transmembrane region" description="Helical" evidence="6">
    <location>
        <begin position="325"/>
        <end position="347"/>
    </location>
</feature>
<evidence type="ECO:0000256" key="4">
    <source>
        <dbReference type="ARBA" id="ARBA00023136"/>
    </source>
</evidence>
<accession>A0A0N7IS32</accession>
<feature type="transmembrane region" description="Helical" evidence="6">
    <location>
        <begin position="129"/>
        <end position="149"/>
    </location>
</feature>
<dbReference type="CDD" id="cd17323">
    <property type="entry name" value="MFS_Tpo1_MDR_like"/>
    <property type="match status" value="1"/>
</dbReference>
<keyword evidence="2 6" id="KW-0812">Transmembrane</keyword>
<keyword evidence="3 6" id="KW-1133">Transmembrane helix</keyword>
<feature type="compositionally biased region" description="Basic and acidic residues" evidence="5">
    <location>
        <begin position="562"/>
        <end position="578"/>
    </location>
</feature>
<dbReference type="SUPFAM" id="SSF103473">
    <property type="entry name" value="MFS general substrate transporter"/>
    <property type="match status" value="1"/>
</dbReference>
<sequence>MKLGASADLDWSHIENKSGRIAGGKYLEEYDENYDTSPEGRAYPLTRVEADIRPTHTESIMKDGKEWQVLTFESSDPEDPFNWPLSRKVFMTALLCLMTLFIGLATTAYQSGMARMVKHFGVSNEMGELGLFLFNITCAIAPLILAPFAELVGRYVIYAGAYILFCLCFIGLALGRNIATILVMRAFLGLFGCVGTILVGGTFDDMFRPHERTVPMATFAWVAILGTVCAPIYAGFIDQAIGWRWVQGIQGLSNIPLLIVIILFFKETRGGAVLAKRARNLRNDTGDDRWVSKEELEAPGLKDQLYASSVKAFRMLVTEPVVLSFGLWISFAWFLTFLFLSVIGITFSEKKHWGEGVAGLPYIGLGIGCTLGFASNFLQIRKYNQVRAELNGRPVPPEARLYGAMIGSVFLPIGLFIYSFTQYAFVHWIGPCIALTCIGIGIYYILECVYSYTADCYGPSASSAIAGQGFMRNTLGAVSPLFGLQFFHNLGSQWAGLLLSLIACLLTTLPFIMFKFGPAIRARSSNAIRYDDDDSGDSKSLSQEKGYSSTTSGNVSPSSGSIKEDKTEIQNEHHEENM</sequence>
<evidence type="ECO:0000259" key="7">
    <source>
        <dbReference type="PROSITE" id="PS50850"/>
    </source>
</evidence>
<name>A0A0N7IS32_WICDO</name>
<dbReference type="EMBL" id="KT728680">
    <property type="protein sequence ID" value="ALK02044.1"/>
    <property type="molecule type" value="Genomic_DNA"/>
</dbReference>